<dbReference type="SUPFAM" id="SSF57625">
    <property type="entry name" value="Invertebrate chitin-binding proteins"/>
    <property type="match status" value="1"/>
</dbReference>
<dbReference type="InterPro" id="IPR051940">
    <property type="entry name" value="Chitin_bind-dev_reg"/>
</dbReference>
<organism evidence="8 9">
    <name type="scientific">Cloeon dipterum</name>
    <dbReference type="NCBI Taxonomy" id="197152"/>
    <lineage>
        <taxon>Eukaryota</taxon>
        <taxon>Metazoa</taxon>
        <taxon>Ecdysozoa</taxon>
        <taxon>Arthropoda</taxon>
        <taxon>Hexapoda</taxon>
        <taxon>Insecta</taxon>
        <taxon>Pterygota</taxon>
        <taxon>Palaeoptera</taxon>
        <taxon>Ephemeroptera</taxon>
        <taxon>Pisciforma</taxon>
        <taxon>Baetidae</taxon>
        <taxon>Cloeon</taxon>
    </lineage>
</organism>
<evidence type="ECO:0000259" key="7">
    <source>
        <dbReference type="PROSITE" id="PS50940"/>
    </source>
</evidence>
<dbReference type="GO" id="GO:0008061">
    <property type="term" value="F:chitin binding"/>
    <property type="evidence" value="ECO:0007669"/>
    <property type="project" value="UniProtKB-KW"/>
</dbReference>
<feature type="region of interest" description="Disordered" evidence="6">
    <location>
        <begin position="72"/>
        <end position="121"/>
    </location>
</feature>
<evidence type="ECO:0000256" key="3">
    <source>
        <dbReference type="ARBA" id="ARBA00022737"/>
    </source>
</evidence>
<dbReference type="EMBL" id="CADEPI010000127">
    <property type="protein sequence ID" value="CAB3376386.1"/>
    <property type="molecule type" value="Genomic_DNA"/>
</dbReference>
<evidence type="ECO:0000256" key="4">
    <source>
        <dbReference type="ARBA" id="ARBA00023157"/>
    </source>
</evidence>
<keyword evidence="2" id="KW-0732">Signal</keyword>
<dbReference type="InterPro" id="IPR036508">
    <property type="entry name" value="Chitin-bd_dom_sf"/>
</dbReference>
<dbReference type="OrthoDB" id="6020543at2759"/>
<keyword evidence="3" id="KW-0677">Repeat</keyword>
<feature type="domain" description="Chitin-binding type-2" evidence="7">
    <location>
        <begin position="134"/>
        <end position="193"/>
    </location>
</feature>
<dbReference type="GO" id="GO:0005576">
    <property type="term" value="C:extracellular region"/>
    <property type="evidence" value="ECO:0007669"/>
    <property type="project" value="InterPro"/>
</dbReference>
<name>A0A8S1D2R1_9INSE</name>
<evidence type="ECO:0000256" key="6">
    <source>
        <dbReference type="SAM" id="MobiDB-lite"/>
    </source>
</evidence>
<dbReference type="Gene3D" id="2.170.140.10">
    <property type="entry name" value="Chitin binding domain"/>
    <property type="match status" value="1"/>
</dbReference>
<accession>A0A8S1D2R1</accession>
<evidence type="ECO:0000313" key="8">
    <source>
        <dbReference type="EMBL" id="CAB3376386.1"/>
    </source>
</evidence>
<gene>
    <name evidence="8" type="ORF">CLODIP_2_CD03745</name>
</gene>
<evidence type="ECO:0000313" key="9">
    <source>
        <dbReference type="Proteomes" id="UP000494165"/>
    </source>
</evidence>
<dbReference type="SMART" id="SM00494">
    <property type="entry name" value="ChtBD2"/>
    <property type="match status" value="1"/>
</dbReference>
<comment type="caution">
    <text evidence="8">The sequence shown here is derived from an EMBL/GenBank/DDBJ whole genome shotgun (WGS) entry which is preliminary data.</text>
</comment>
<dbReference type="AlphaFoldDB" id="A0A8S1D2R1"/>
<dbReference type="PANTHER" id="PTHR23301:SF0">
    <property type="entry name" value="CHITIN-BINDING TYPE-2 DOMAIN-CONTAINING PROTEIN-RELATED"/>
    <property type="match status" value="1"/>
</dbReference>
<protein>
    <recommendedName>
        <fullName evidence="7">Chitin-binding type-2 domain-containing protein</fullName>
    </recommendedName>
</protein>
<proteinExistence type="predicted"/>
<dbReference type="PROSITE" id="PS50940">
    <property type="entry name" value="CHIT_BIND_II"/>
    <property type="match status" value="1"/>
</dbReference>
<evidence type="ECO:0000256" key="1">
    <source>
        <dbReference type="ARBA" id="ARBA00022669"/>
    </source>
</evidence>
<evidence type="ECO:0000256" key="2">
    <source>
        <dbReference type="ARBA" id="ARBA00022729"/>
    </source>
</evidence>
<dbReference type="InterPro" id="IPR002557">
    <property type="entry name" value="Chitin-bd_dom"/>
</dbReference>
<reference evidence="8 9" key="1">
    <citation type="submission" date="2020-04" db="EMBL/GenBank/DDBJ databases">
        <authorList>
            <person name="Alioto T."/>
            <person name="Alioto T."/>
            <person name="Gomez Garrido J."/>
        </authorList>
    </citation>
    <scope>NUCLEOTIDE SEQUENCE [LARGE SCALE GENOMIC DNA]</scope>
</reference>
<keyword evidence="9" id="KW-1185">Reference proteome</keyword>
<dbReference type="Pfam" id="PF01607">
    <property type="entry name" value="CBM_14"/>
    <property type="match status" value="1"/>
</dbReference>
<keyword evidence="4" id="KW-1015">Disulfide bond</keyword>
<dbReference type="PANTHER" id="PTHR23301">
    <property type="entry name" value="CHITIN BINDING PERITROPHIN-A"/>
    <property type="match status" value="1"/>
</dbReference>
<sequence length="198" mass="20087">MRAIVRISLSPLSSISAKINRRPPHINRGWHWLAVILTLPLSFTATTQSMRASLAIAFFLLLAAASLEAGRPTKEGYEEQGGPGGGGGGGAGSEQGPGGNGGNGGGIGGGEGGQGGWGGPVSEGTDAECIEVAKLSCPAVDGIVPVLLSNPSDCGSFCQCANGVGKFIPCANGLHFNKDTQVCDWPWLAGCRNVMIPN</sequence>
<evidence type="ECO:0000256" key="5">
    <source>
        <dbReference type="ARBA" id="ARBA00023180"/>
    </source>
</evidence>
<keyword evidence="5" id="KW-0325">Glycoprotein</keyword>
<feature type="compositionally biased region" description="Gly residues" evidence="6">
    <location>
        <begin position="79"/>
        <end position="121"/>
    </location>
</feature>
<keyword evidence="1" id="KW-0147">Chitin-binding</keyword>
<dbReference type="Proteomes" id="UP000494165">
    <property type="component" value="Unassembled WGS sequence"/>
</dbReference>